<dbReference type="InterPro" id="IPR009071">
    <property type="entry name" value="HMG_box_dom"/>
</dbReference>
<protein>
    <recommendedName>
        <fullName evidence="5">Non-histone chromosomal protein 6</fullName>
    </recommendedName>
</protein>
<reference evidence="9 10" key="1">
    <citation type="journal article" date="2016" name="Nat. Commun.">
        <title>Ectomycorrhizal ecology is imprinted in the genome of the dominant symbiotic fungus Cenococcum geophilum.</title>
        <authorList>
            <consortium name="DOE Joint Genome Institute"/>
            <person name="Peter M."/>
            <person name="Kohler A."/>
            <person name="Ohm R.A."/>
            <person name="Kuo A."/>
            <person name="Krutzmann J."/>
            <person name="Morin E."/>
            <person name="Arend M."/>
            <person name="Barry K.W."/>
            <person name="Binder M."/>
            <person name="Choi C."/>
            <person name="Clum A."/>
            <person name="Copeland A."/>
            <person name="Grisel N."/>
            <person name="Haridas S."/>
            <person name="Kipfer T."/>
            <person name="LaButti K."/>
            <person name="Lindquist E."/>
            <person name="Lipzen A."/>
            <person name="Maire R."/>
            <person name="Meier B."/>
            <person name="Mihaltcheva S."/>
            <person name="Molinier V."/>
            <person name="Murat C."/>
            <person name="Poggeler S."/>
            <person name="Quandt C.A."/>
            <person name="Sperisen C."/>
            <person name="Tritt A."/>
            <person name="Tisserant E."/>
            <person name="Crous P.W."/>
            <person name="Henrissat B."/>
            <person name="Nehls U."/>
            <person name="Egli S."/>
            <person name="Spatafora J.W."/>
            <person name="Grigoriev I.V."/>
            <person name="Martin F.M."/>
        </authorList>
    </citation>
    <scope>NUCLEOTIDE SEQUENCE [LARGE SCALE GENOMIC DNA]</scope>
    <source>
        <strain evidence="9 10">CBS 459.81</strain>
    </source>
</reference>
<dbReference type="PANTHER" id="PTHR48112:SF22">
    <property type="entry name" value="MITOCHONDRIAL TRANSCRIPTION FACTOR A, ISOFORM B"/>
    <property type="match status" value="1"/>
</dbReference>
<dbReference type="Gene3D" id="1.10.30.10">
    <property type="entry name" value="High mobility group box domain"/>
    <property type="match status" value="1"/>
</dbReference>
<feature type="domain" description="HMG box" evidence="8">
    <location>
        <begin position="27"/>
        <end position="95"/>
    </location>
</feature>
<evidence type="ECO:0000256" key="3">
    <source>
        <dbReference type="ARBA" id="ARBA00043963"/>
    </source>
</evidence>
<gene>
    <name evidence="9" type="ORF">K432DRAFT_311299</name>
</gene>
<dbReference type="FunFam" id="1.10.30.10:FF:000016">
    <property type="entry name" value="FACT complex subunit SSRP1"/>
    <property type="match status" value="1"/>
</dbReference>
<dbReference type="SUPFAM" id="SSF47095">
    <property type="entry name" value="HMG-box"/>
    <property type="match status" value="1"/>
</dbReference>
<feature type="DNA-binding region" description="HMG box" evidence="6">
    <location>
        <begin position="27"/>
        <end position="95"/>
    </location>
</feature>
<dbReference type="GO" id="GO:0003677">
    <property type="term" value="F:DNA binding"/>
    <property type="evidence" value="ECO:0007669"/>
    <property type="project" value="UniProtKB-UniRule"/>
</dbReference>
<dbReference type="PRINTS" id="PR00886">
    <property type="entry name" value="HIGHMOBLTY12"/>
</dbReference>
<proteinExistence type="inferred from homology"/>
<name>A0A8E2J9D3_9PEZI</name>
<feature type="non-terminal residue" evidence="9">
    <location>
        <position position="1"/>
    </location>
</feature>
<dbReference type="InterPro" id="IPR036910">
    <property type="entry name" value="HMG_box_dom_sf"/>
</dbReference>
<comment type="similarity">
    <text evidence="3">Belongs to the NHP6 family.</text>
</comment>
<evidence type="ECO:0000256" key="5">
    <source>
        <dbReference type="ARBA" id="ARBA00067275"/>
    </source>
</evidence>
<keyword evidence="1 6" id="KW-0238">DNA-binding</keyword>
<dbReference type="PROSITE" id="PS50118">
    <property type="entry name" value="HMG_BOX_2"/>
    <property type="match status" value="1"/>
</dbReference>
<dbReference type="Pfam" id="PF00505">
    <property type="entry name" value="HMG_box"/>
    <property type="match status" value="1"/>
</dbReference>
<dbReference type="PANTHER" id="PTHR48112">
    <property type="entry name" value="HIGH MOBILITY GROUP PROTEIN DSP1"/>
    <property type="match status" value="1"/>
</dbReference>
<evidence type="ECO:0000256" key="7">
    <source>
        <dbReference type="SAM" id="MobiDB-lite"/>
    </source>
</evidence>
<dbReference type="GO" id="GO:0005634">
    <property type="term" value="C:nucleus"/>
    <property type="evidence" value="ECO:0007669"/>
    <property type="project" value="UniProtKB-UniRule"/>
</dbReference>
<dbReference type="AlphaFoldDB" id="A0A8E2J9D3"/>
<accession>A0A8E2J9D3</accession>
<dbReference type="EMBL" id="KV745547">
    <property type="protein sequence ID" value="OCK74148.1"/>
    <property type="molecule type" value="Genomic_DNA"/>
</dbReference>
<evidence type="ECO:0000313" key="10">
    <source>
        <dbReference type="Proteomes" id="UP000250266"/>
    </source>
</evidence>
<dbReference type="CDD" id="cd01390">
    <property type="entry name" value="HMG-box_NHP6-like"/>
    <property type="match status" value="1"/>
</dbReference>
<dbReference type="InterPro" id="IPR050342">
    <property type="entry name" value="HMGB"/>
</dbReference>
<dbReference type="SMART" id="SM00398">
    <property type="entry name" value="HMG"/>
    <property type="match status" value="1"/>
</dbReference>
<evidence type="ECO:0000256" key="2">
    <source>
        <dbReference type="ARBA" id="ARBA00023242"/>
    </source>
</evidence>
<keyword evidence="2 6" id="KW-0539">Nucleus</keyword>
<organism evidence="9 10">
    <name type="scientific">Lepidopterella palustris CBS 459.81</name>
    <dbReference type="NCBI Taxonomy" id="1314670"/>
    <lineage>
        <taxon>Eukaryota</taxon>
        <taxon>Fungi</taxon>
        <taxon>Dikarya</taxon>
        <taxon>Ascomycota</taxon>
        <taxon>Pezizomycotina</taxon>
        <taxon>Dothideomycetes</taxon>
        <taxon>Pleosporomycetidae</taxon>
        <taxon>Mytilinidiales</taxon>
        <taxon>Argynnaceae</taxon>
        <taxon>Lepidopterella</taxon>
    </lineage>
</organism>
<dbReference type="Proteomes" id="UP000250266">
    <property type="component" value="Unassembled WGS sequence"/>
</dbReference>
<comment type="function">
    <text evidence="4">DNA-binding protein that induces severe bending of DNA. Required for DNA-binding by the FACT complex, a general chromatin factor that acts to reorganize nucleosomes. The FACT complex is involved in multiple processes that require DNA as a template such as mRNA elongation, DNA replication and DNA repair. Also augments the fidelity of transcription by RNA polymerase III independently of any role in the FACT complex.</text>
</comment>
<evidence type="ECO:0000256" key="4">
    <source>
        <dbReference type="ARBA" id="ARBA00057588"/>
    </source>
</evidence>
<feature type="region of interest" description="Disordered" evidence="7">
    <location>
        <begin position="1"/>
        <end position="31"/>
    </location>
</feature>
<sequence>MPLPFLTGELPEGPNRKRKREHDPNAPKRSKSAFIIFSNEQRDKVREENPGITFGEIGALLGKRWREMPADERAIWEAKSTADSKRYAEEKAAYKVARAESPVGE</sequence>
<evidence type="ECO:0000313" key="9">
    <source>
        <dbReference type="EMBL" id="OCK74148.1"/>
    </source>
</evidence>
<keyword evidence="10" id="KW-1185">Reference proteome</keyword>
<evidence type="ECO:0000256" key="6">
    <source>
        <dbReference type="PROSITE-ProRule" id="PRU00267"/>
    </source>
</evidence>
<dbReference type="OrthoDB" id="1919336at2759"/>
<evidence type="ECO:0000259" key="8">
    <source>
        <dbReference type="PROSITE" id="PS50118"/>
    </source>
</evidence>
<evidence type="ECO:0000256" key="1">
    <source>
        <dbReference type="ARBA" id="ARBA00023125"/>
    </source>
</evidence>